<proteinExistence type="predicted"/>
<dbReference type="STRING" id="1387353.BSF38_04824"/>
<dbReference type="KEGG" id="pbor:BSF38_04824"/>
<organism evidence="4 5">
    <name type="scientific">Paludisphaera borealis</name>
    <dbReference type="NCBI Taxonomy" id="1387353"/>
    <lineage>
        <taxon>Bacteria</taxon>
        <taxon>Pseudomonadati</taxon>
        <taxon>Planctomycetota</taxon>
        <taxon>Planctomycetia</taxon>
        <taxon>Isosphaerales</taxon>
        <taxon>Isosphaeraceae</taxon>
        <taxon>Paludisphaera</taxon>
    </lineage>
</organism>
<dbReference type="Gene3D" id="3.30.2010.10">
    <property type="entry name" value="Metalloproteases ('zincins'), catalytic domain"/>
    <property type="match status" value="1"/>
</dbReference>
<feature type="domain" description="Peptidase M56" evidence="3">
    <location>
        <begin position="75"/>
        <end position="285"/>
    </location>
</feature>
<dbReference type="Proteomes" id="UP000186309">
    <property type="component" value="Chromosome"/>
</dbReference>
<dbReference type="PANTHER" id="PTHR34978">
    <property type="entry name" value="POSSIBLE SENSOR-TRANSDUCER PROTEIN BLAR"/>
    <property type="match status" value="1"/>
</dbReference>
<evidence type="ECO:0000259" key="3">
    <source>
        <dbReference type="Pfam" id="PF05569"/>
    </source>
</evidence>
<keyword evidence="5" id="KW-1185">Reference proteome</keyword>
<dbReference type="InterPro" id="IPR052173">
    <property type="entry name" value="Beta-lactam_resp_regulator"/>
</dbReference>
<keyword evidence="2" id="KW-1133">Transmembrane helix</keyword>
<evidence type="ECO:0000256" key="2">
    <source>
        <dbReference type="SAM" id="Phobius"/>
    </source>
</evidence>
<sequence length="1120" mass="120143">MIGLSLFDEPLWRFLVAALLHTLWQGALISLLLAFVLRKLPAGRHETRYLLTLAAQFSVLLAGLTTWGWLERPEAAVPVSPVRREAAIEKATPEIVTEPMAKPVQPASIIVESTWVPVLAIGWLAGVGLMLLRSAGSVLSAHRLARGSRVTEPSIVSLLDRLRGELRIRRPIRVVACETIAGPAVLGMIRPTLILPIALMTGLPPDAVRAILAHELAHIRRHDYAVNLLQMLIESLLYFNPTVWWLGRQVRIEREACCDALAVRLLGNPLAYSHALAEWAGMMSVPLGVAAWSGDGRPSTLLERIRRVLRPGERFGPQRISLASLFVLLAIGPILLALLWKGTQAAVVLAVQALTPAQRVEKIEQAQAIYGVGSGGKAVLKGTIRTSDGKALASGGTLFLLTSNGNSSSQGTAGDFRDTFSIESGTGSAWILADADDYAPRLVGPFKAEAGKTIEDIAIVLDPGFPYRVRVIDDRGKPIAGALVKGNLLSRGSWSSSRPGWTTDANGVATIAHAAARTYGFSISAHGFQIPDTNFRATPEPGGTASFSLQHAQETRGVVVDRDGRPVADATIRIMAEHQPDRGGRDNGTNGPIVGKTDAEGRFRIDTLSDGARYLLLVESKTKDSGFIPNVQPGQNDLRATVVPCPTLEGRVVGDLKALEHHHGVPILWSTQDVPTGFVAKGASGPETTRSNGRVAVDPSGGFKLENLVPGAMSIRSGNRVWKYTIPATTAPLIVDLNQALKGPADRRVALHVVSADGAVRSPGLIRIFYKNGDVDLDRKVELRDGRAGFDAPVGSQVSYELEALAGYWFASGNLTVKPGDDDQTVEIKAIPAGAIVGRVLNVDGAAIVENVSLNCKCVKPPAGLADQYLHVNNVSVDAGGRFFISPLPLGGTYVAVASRGHAPQAGDSILLDEVEPTKEVEIRLPRTTVATGRVLGPDGRPLRDAPVSLVLEDPLVGTSWGSPVLTDHDGRFRFDDLAADRNGYAAKLNFRKDFQPTKASLHPGGGPTEIQVERGRRLEGRVVEASTGRPIPGVEMYAMTRDPGIPGSYRRFDPESVTDDDGRFRFSNLPEQTVELNDGSGLDWKSPTSREAHPDQSPPIVIRAALPSWSQLKPSPPKE</sequence>
<feature type="region of interest" description="Disordered" evidence="1">
    <location>
        <begin position="1075"/>
        <end position="1100"/>
    </location>
</feature>
<feature type="transmembrane region" description="Helical" evidence="2">
    <location>
        <begin position="114"/>
        <end position="132"/>
    </location>
</feature>
<dbReference type="OrthoDB" id="291597at2"/>
<dbReference type="Pfam" id="PF05569">
    <property type="entry name" value="Peptidase_M56"/>
    <property type="match status" value="1"/>
</dbReference>
<evidence type="ECO:0000313" key="5">
    <source>
        <dbReference type="Proteomes" id="UP000186309"/>
    </source>
</evidence>
<keyword evidence="2" id="KW-0812">Transmembrane</keyword>
<feature type="transmembrane region" description="Helical" evidence="2">
    <location>
        <begin position="320"/>
        <end position="340"/>
    </location>
</feature>
<dbReference type="SUPFAM" id="SSF49464">
    <property type="entry name" value="Carboxypeptidase regulatory domain-like"/>
    <property type="match status" value="1"/>
</dbReference>
<dbReference type="InterPro" id="IPR008969">
    <property type="entry name" value="CarboxyPept-like_regulatory"/>
</dbReference>
<dbReference type="CDD" id="cd07341">
    <property type="entry name" value="M56_BlaR1_MecR1_like"/>
    <property type="match status" value="1"/>
</dbReference>
<name>A0A1U7CWD1_9BACT</name>
<dbReference type="InterPro" id="IPR008756">
    <property type="entry name" value="Peptidase_M56"/>
</dbReference>
<protein>
    <submittedName>
        <fullName evidence="4">Regulatory protein BlaR1</fullName>
    </submittedName>
</protein>
<keyword evidence="2" id="KW-0472">Membrane</keyword>
<reference evidence="5" key="1">
    <citation type="submission" date="2016-12" db="EMBL/GenBank/DDBJ databases">
        <title>Comparative genomics of four Isosphaeraceae planctomycetes: a common pool of plasmids and glycoside hydrolase genes.</title>
        <authorList>
            <person name="Ivanova A."/>
        </authorList>
    </citation>
    <scope>NUCLEOTIDE SEQUENCE [LARGE SCALE GENOMIC DNA]</scope>
    <source>
        <strain evidence="5">PX4</strain>
    </source>
</reference>
<dbReference type="PANTHER" id="PTHR34978:SF3">
    <property type="entry name" value="SLR0241 PROTEIN"/>
    <property type="match status" value="1"/>
</dbReference>
<dbReference type="EMBL" id="CP019082">
    <property type="protein sequence ID" value="APW63260.1"/>
    <property type="molecule type" value="Genomic_DNA"/>
</dbReference>
<dbReference type="RefSeq" id="WP_076349635.1">
    <property type="nucleotide sequence ID" value="NZ_CP019082.1"/>
</dbReference>
<feature type="transmembrane region" description="Helical" evidence="2">
    <location>
        <begin position="49"/>
        <end position="70"/>
    </location>
</feature>
<accession>A0A1U7CWD1</accession>
<feature type="transmembrane region" description="Helical" evidence="2">
    <location>
        <begin position="12"/>
        <end position="37"/>
    </location>
</feature>
<dbReference type="AlphaFoldDB" id="A0A1U7CWD1"/>
<evidence type="ECO:0000256" key="1">
    <source>
        <dbReference type="SAM" id="MobiDB-lite"/>
    </source>
</evidence>
<gene>
    <name evidence="4" type="primary">blaR1_8</name>
    <name evidence="4" type="ORF">BSF38_04824</name>
</gene>
<evidence type="ECO:0000313" key="4">
    <source>
        <dbReference type="EMBL" id="APW63260.1"/>
    </source>
</evidence>